<sequence length="136" mass="15468">MFHQGPEEEMDGRDAPEPPLCRLQRRRRIYHIVRRFTSPFTFSKMPFRFPGLGFGKRDSAVSSHAFSDGIILAGVRFFAGGEAAGIVQSQTPQVDGRYRRVGQRQMMTGEFGSFKLAAVICFLPHKSHIVEIFNQY</sequence>
<dbReference type="EMBL" id="CAMAPE010000005">
    <property type="protein sequence ID" value="CAH9069501.1"/>
    <property type="molecule type" value="Genomic_DNA"/>
</dbReference>
<organism evidence="1 2">
    <name type="scientific">Cuscuta europaea</name>
    <name type="common">European dodder</name>
    <dbReference type="NCBI Taxonomy" id="41803"/>
    <lineage>
        <taxon>Eukaryota</taxon>
        <taxon>Viridiplantae</taxon>
        <taxon>Streptophyta</taxon>
        <taxon>Embryophyta</taxon>
        <taxon>Tracheophyta</taxon>
        <taxon>Spermatophyta</taxon>
        <taxon>Magnoliopsida</taxon>
        <taxon>eudicotyledons</taxon>
        <taxon>Gunneridae</taxon>
        <taxon>Pentapetalae</taxon>
        <taxon>asterids</taxon>
        <taxon>lamiids</taxon>
        <taxon>Solanales</taxon>
        <taxon>Convolvulaceae</taxon>
        <taxon>Cuscuteae</taxon>
        <taxon>Cuscuta</taxon>
        <taxon>Cuscuta subgen. Cuscuta</taxon>
    </lineage>
</organism>
<name>A0A9P0YMS6_CUSEU</name>
<keyword evidence="2" id="KW-1185">Reference proteome</keyword>
<evidence type="ECO:0000313" key="2">
    <source>
        <dbReference type="Proteomes" id="UP001152484"/>
    </source>
</evidence>
<comment type="caution">
    <text evidence="1">The sequence shown here is derived from an EMBL/GenBank/DDBJ whole genome shotgun (WGS) entry which is preliminary data.</text>
</comment>
<dbReference type="Proteomes" id="UP001152484">
    <property type="component" value="Unassembled WGS sequence"/>
</dbReference>
<reference evidence="1" key="1">
    <citation type="submission" date="2022-07" db="EMBL/GenBank/DDBJ databases">
        <authorList>
            <person name="Macas J."/>
            <person name="Novak P."/>
            <person name="Neumann P."/>
        </authorList>
    </citation>
    <scope>NUCLEOTIDE SEQUENCE</scope>
</reference>
<dbReference type="AlphaFoldDB" id="A0A9P0YMS6"/>
<evidence type="ECO:0000313" key="1">
    <source>
        <dbReference type="EMBL" id="CAH9069501.1"/>
    </source>
</evidence>
<accession>A0A9P0YMS6</accession>
<protein>
    <submittedName>
        <fullName evidence="1">Uncharacterized protein</fullName>
    </submittedName>
</protein>
<proteinExistence type="predicted"/>
<gene>
    <name evidence="1" type="ORF">CEURO_LOCUS3252</name>
</gene>